<dbReference type="Proteomes" id="UP001305779">
    <property type="component" value="Unassembled WGS sequence"/>
</dbReference>
<dbReference type="EMBL" id="JAXOVC010000002">
    <property type="protein sequence ID" value="KAK4506002.1"/>
    <property type="molecule type" value="Genomic_DNA"/>
</dbReference>
<dbReference type="InterPro" id="IPR038071">
    <property type="entry name" value="UROD/MetE-like_sf"/>
</dbReference>
<dbReference type="Gene3D" id="3.20.20.210">
    <property type="match status" value="1"/>
</dbReference>
<proteinExistence type="predicted"/>
<reference evidence="1 2" key="1">
    <citation type="journal article" date="2023" name="G3 (Bethesda)">
        <title>A chromosome-level genome assembly of Zasmidium syzygii isolated from banana leaves.</title>
        <authorList>
            <person name="van Westerhoven A.C."/>
            <person name="Mehrabi R."/>
            <person name="Talebi R."/>
            <person name="Steentjes M.B.F."/>
            <person name="Corcolon B."/>
            <person name="Chong P.A."/>
            <person name="Kema G.H.J."/>
            <person name="Seidl M.F."/>
        </authorList>
    </citation>
    <scope>NUCLEOTIDE SEQUENCE [LARGE SCALE GENOMIC DNA]</scope>
    <source>
        <strain evidence="1 2">P124</strain>
    </source>
</reference>
<accession>A0ABR0EWX7</accession>
<evidence type="ECO:0000313" key="1">
    <source>
        <dbReference type="EMBL" id="KAK4506002.1"/>
    </source>
</evidence>
<dbReference type="SUPFAM" id="SSF51726">
    <property type="entry name" value="UROD/MetE-like"/>
    <property type="match status" value="1"/>
</dbReference>
<keyword evidence="2" id="KW-1185">Reference proteome</keyword>
<evidence type="ECO:0008006" key="3">
    <source>
        <dbReference type="Google" id="ProtNLM"/>
    </source>
</evidence>
<comment type="caution">
    <text evidence="1">The sequence shown here is derived from an EMBL/GenBank/DDBJ whole genome shotgun (WGS) entry which is preliminary data.</text>
</comment>
<sequence length="359" mass="40881">MPPKITNVHLVGSIPLSNTEEVLRTVSQTLPNRLRRIPDGETGERNYFVKWQARIIGQWPLVWNGLMRWFMGLEDQQPPSFSEEEKEKVLREMESLETEYDVKALESYEVFKKLKEEGVIEKDVKFLVALPTPLTVTALNIRKEFHVGFERVYKEAILRALGRIMEGIPKRELAIQWDCPSEMGMIEGVDFKGRETGKWWAEGMVEGVVERLKRVCESVDEGVEMGVHFCYGDMQGKHFVEPKDTGVMVDVATRLLDTCNRPIDFLHIPVPKDRTDDQYFEPLKGLLPYVRDGHELCLGLVHTEDLGGTWDRIQTAGKVVPAFSISSECGLGRKSREQGLSVLDTAFAVCEPVVSKAKW</sequence>
<organism evidence="1 2">
    <name type="scientific">Zasmidium cellare</name>
    <name type="common">Wine cellar mold</name>
    <name type="synonym">Racodium cellare</name>
    <dbReference type="NCBI Taxonomy" id="395010"/>
    <lineage>
        <taxon>Eukaryota</taxon>
        <taxon>Fungi</taxon>
        <taxon>Dikarya</taxon>
        <taxon>Ascomycota</taxon>
        <taxon>Pezizomycotina</taxon>
        <taxon>Dothideomycetes</taxon>
        <taxon>Dothideomycetidae</taxon>
        <taxon>Mycosphaerellales</taxon>
        <taxon>Mycosphaerellaceae</taxon>
        <taxon>Zasmidium</taxon>
    </lineage>
</organism>
<gene>
    <name evidence="1" type="ORF">PRZ48_003967</name>
</gene>
<name>A0ABR0EWX7_ZASCE</name>
<protein>
    <recommendedName>
        <fullName evidence="3">Cobalamin-independent methionine synthase MetE C-terminal/archaeal domain-containing protein</fullName>
    </recommendedName>
</protein>
<evidence type="ECO:0000313" key="2">
    <source>
        <dbReference type="Proteomes" id="UP001305779"/>
    </source>
</evidence>